<evidence type="ECO:0000256" key="6">
    <source>
        <dbReference type="ARBA" id="ARBA00023239"/>
    </source>
</evidence>
<dbReference type="EMBL" id="FOWW01000006">
    <property type="protein sequence ID" value="SFQ33945.1"/>
    <property type="molecule type" value="Genomic_DNA"/>
</dbReference>
<evidence type="ECO:0000256" key="5">
    <source>
        <dbReference type="ARBA" id="ARBA00013063"/>
    </source>
</evidence>
<comment type="subunit">
    <text evidence="4">Homotrimer.</text>
</comment>
<evidence type="ECO:0000256" key="7">
    <source>
        <dbReference type="ARBA" id="ARBA00023270"/>
    </source>
</evidence>
<reference evidence="10" key="1">
    <citation type="submission" date="2016-10" db="EMBL/GenBank/DDBJ databases">
        <authorList>
            <person name="Varghese N."/>
            <person name="Submissions S."/>
        </authorList>
    </citation>
    <scope>NUCLEOTIDE SEQUENCE [LARGE SCALE GENOMIC DNA]</scope>
    <source>
        <strain evidence="10">CGMCC 4.5579</strain>
    </source>
</reference>
<dbReference type="PANTHER" id="PTHR30246">
    <property type="entry name" value="2-KETO-3-DEOXY-6-PHOSPHOGLUCONATE ALDOLASE"/>
    <property type="match status" value="1"/>
</dbReference>
<gene>
    <name evidence="9" type="ORF">SAMN05421810_106192</name>
</gene>
<organism evidence="9 10">
    <name type="scientific">Amycolatopsis arida</name>
    <dbReference type="NCBI Taxonomy" id="587909"/>
    <lineage>
        <taxon>Bacteria</taxon>
        <taxon>Bacillati</taxon>
        <taxon>Actinomycetota</taxon>
        <taxon>Actinomycetes</taxon>
        <taxon>Pseudonocardiales</taxon>
        <taxon>Pseudonocardiaceae</taxon>
        <taxon>Amycolatopsis</taxon>
    </lineage>
</organism>
<dbReference type="InterPro" id="IPR031337">
    <property type="entry name" value="KDPG/KHG_AS_1"/>
</dbReference>
<dbReference type="NCBIfam" id="NF004325">
    <property type="entry name" value="PRK05718.1"/>
    <property type="match status" value="1"/>
</dbReference>
<proteinExistence type="inferred from homology"/>
<dbReference type="Proteomes" id="UP000198727">
    <property type="component" value="Unassembled WGS sequence"/>
</dbReference>
<comment type="catalytic activity">
    <reaction evidence="1">
        <text>2-dehydro-3-deoxy-6-phospho-D-gluconate = D-glyceraldehyde 3-phosphate + pyruvate</text>
        <dbReference type="Rhea" id="RHEA:17089"/>
        <dbReference type="ChEBI" id="CHEBI:15361"/>
        <dbReference type="ChEBI" id="CHEBI:57569"/>
        <dbReference type="ChEBI" id="CHEBI:59776"/>
        <dbReference type="EC" id="4.1.2.14"/>
    </reaction>
</comment>
<evidence type="ECO:0000313" key="10">
    <source>
        <dbReference type="Proteomes" id="UP000198727"/>
    </source>
</evidence>
<evidence type="ECO:0000256" key="4">
    <source>
        <dbReference type="ARBA" id="ARBA00011233"/>
    </source>
</evidence>
<name>A0A1I5XPQ5_9PSEU</name>
<dbReference type="EC" id="4.1.2.14" evidence="5"/>
<dbReference type="Gene3D" id="3.20.20.70">
    <property type="entry name" value="Aldolase class I"/>
    <property type="match status" value="1"/>
</dbReference>
<dbReference type="PROSITE" id="PS00159">
    <property type="entry name" value="ALDOLASE_KDPG_KHG_1"/>
    <property type="match status" value="1"/>
</dbReference>
<dbReference type="PANTHER" id="PTHR30246:SF1">
    <property type="entry name" value="2-DEHYDRO-3-DEOXY-6-PHOSPHOGALACTONATE ALDOLASE-RELATED"/>
    <property type="match status" value="1"/>
</dbReference>
<keyword evidence="7" id="KW-0704">Schiff base</keyword>
<evidence type="ECO:0000256" key="3">
    <source>
        <dbReference type="ARBA" id="ARBA00006906"/>
    </source>
</evidence>
<dbReference type="PROSITE" id="PS00160">
    <property type="entry name" value="ALDOLASE_KDPG_KHG_2"/>
    <property type="match status" value="1"/>
</dbReference>
<accession>A0A1I5XPQ5</accession>
<dbReference type="InterPro" id="IPR013785">
    <property type="entry name" value="Aldolase_TIM"/>
</dbReference>
<evidence type="ECO:0000256" key="2">
    <source>
        <dbReference type="ARBA" id="ARBA00004736"/>
    </source>
</evidence>
<keyword evidence="8" id="KW-0119">Carbohydrate metabolism</keyword>
<dbReference type="AlphaFoldDB" id="A0A1I5XPQ5"/>
<comment type="pathway">
    <text evidence="2">Carbohydrate acid metabolism; 2-dehydro-3-deoxy-D-gluconate degradation; D-glyceraldehyde 3-phosphate and pyruvate from 2-dehydro-3-deoxy-D-gluconate: step 2/2.</text>
</comment>
<comment type="similarity">
    <text evidence="3">Belongs to the KHG/KDPG aldolase family.</text>
</comment>
<sequence>MTGTMPAAELLRLSPVMPVVVLDDAARAVPMAEALLAGGVRVVELTLRTPVALAAVERVAAAVPDIVVGAGTVTTPEQARRAADAGARFLVTPGSTDAVLDAADATGLPYLPGAGTVSEAMRLAERGRTELKLFPAEAAGGIAFLRSVAGPLPGLRFCPTGGITAATAPGYLALPNVGCVGGSWLTPRDALAAGDFSRVTALAKEAAALRP</sequence>
<dbReference type="Pfam" id="PF01081">
    <property type="entry name" value="Aldolase"/>
    <property type="match status" value="1"/>
</dbReference>
<keyword evidence="6" id="KW-0456">Lyase</keyword>
<dbReference type="NCBIfam" id="TIGR01182">
    <property type="entry name" value="eda"/>
    <property type="match status" value="1"/>
</dbReference>
<dbReference type="SUPFAM" id="SSF51569">
    <property type="entry name" value="Aldolase"/>
    <property type="match status" value="1"/>
</dbReference>
<dbReference type="InterPro" id="IPR031338">
    <property type="entry name" value="KDPG/KHG_AS_2"/>
</dbReference>
<protein>
    <recommendedName>
        <fullName evidence="5">2-dehydro-3-deoxy-phosphogluconate aldolase</fullName>
        <ecNumber evidence="5">4.1.2.14</ecNumber>
    </recommendedName>
</protein>
<dbReference type="CDD" id="cd00452">
    <property type="entry name" value="KDPG_aldolase"/>
    <property type="match status" value="1"/>
</dbReference>
<dbReference type="STRING" id="587909.SAMN05421810_106192"/>
<keyword evidence="10" id="KW-1185">Reference proteome</keyword>
<evidence type="ECO:0000256" key="8">
    <source>
        <dbReference type="ARBA" id="ARBA00023277"/>
    </source>
</evidence>
<evidence type="ECO:0000313" key="9">
    <source>
        <dbReference type="EMBL" id="SFQ33945.1"/>
    </source>
</evidence>
<dbReference type="GO" id="GO:0008675">
    <property type="term" value="F:2-dehydro-3-deoxy-phosphogluconate aldolase activity"/>
    <property type="evidence" value="ECO:0007669"/>
    <property type="project" value="UniProtKB-EC"/>
</dbReference>
<dbReference type="InterPro" id="IPR000887">
    <property type="entry name" value="Aldlse_KDPG_KHG"/>
</dbReference>
<evidence type="ECO:0000256" key="1">
    <source>
        <dbReference type="ARBA" id="ARBA00000654"/>
    </source>
</evidence>